<dbReference type="PANTHER" id="PTHR11091">
    <property type="entry name" value="OXIDOREDUCTASE-RELATED"/>
    <property type="match status" value="1"/>
</dbReference>
<evidence type="ECO:0000313" key="4">
    <source>
        <dbReference type="EMBL" id="RJK97562.1"/>
    </source>
</evidence>
<comment type="similarity">
    <text evidence="1">Belongs to the LDH2/MDH2 oxidoreductase family.</text>
</comment>
<evidence type="ECO:0000313" key="5">
    <source>
        <dbReference type="Proteomes" id="UP000265614"/>
    </source>
</evidence>
<comment type="caution">
    <text evidence="4">The sequence shown here is derived from an EMBL/GenBank/DDBJ whole genome shotgun (WGS) entry which is preliminary data.</text>
</comment>
<dbReference type="Gene3D" id="3.30.1370.60">
    <property type="entry name" value="Hypothetical oxidoreductase yiak, domain 2"/>
    <property type="match status" value="1"/>
</dbReference>
<feature type="compositionally biased region" description="Basic residues" evidence="3">
    <location>
        <begin position="1"/>
        <end position="15"/>
    </location>
</feature>
<dbReference type="InterPro" id="IPR043144">
    <property type="entry name" value="Mal/L-sulf/L-lact_DH-like_ah"/>
</dbReference>
<dbReference type="OrthoDB" id="924592at2"/>
<dbReference type="Proteomes" id="UP000265614">
    <property type="component" value="Unassembled WGS sequence"/>
</dbReference>
<organism evidence="4 5">
    <name type="scientific">Vallicoccus soli</name>
    <dbReference type="NCBI Taxonomy" id="2339232"/>
    <lineage>
        <taxon>Bacteria</taxon>
        <taxon>Bacillati</taxon>
        <taxon>Actinomycetota</taxon>
        <taxon>Actinomycetes</taxon>
        <taxon>Motilibacterales</taxon>
        <taxon>Vallicoccaceae</taxon>
        <taxon>Vallicoccus</taxon>
    </lineage>
</organism>
<dbReference type="InterPro" id="IPR043143">
    <property type="entry name" value="Mal/L-sulf/L-lact_DH-like_NADP"/>
</dbReference>
<protein>
    <submittedName>
        <fullName evidence="4">Ldh family oxidoreductase</fullName>
    </submittedName>
</protein>
<proteinExistence type="inferred from homology"/>
<keyword evidence="2" id="KW-0560">Oxidoreductase</keyword>
<keyword evidence="5" id="KW-1185">Reference proteome</keyword>
<dbReference type="Pfam" id="PF02615">
    <property type="entry name" value="Ldh_2"/>
    <property type="match status" value="1"/>
</dbReference>
<dbReference type="InterPro" id="IPR003767">
    <property type="entry name" value="Malate/L-lactate_DH-like"/>
</dbReference>
<evidence type="ECO:0000256" key="3">
    <source>
        <dbReference type="SAM" id="MobiDB-lite"/>
    </source>
</evidence>
<reference evidence="4 5" key="1">
    <citation type="submission" date="2018-09" db="EMBL/GenBank/DDBJ databases">
        <title>YIM 75000 draft genome.</title>
        <authorList>
            <person name="Tang S."/>
            <person name="Feng Y."/>
        </authorList>
    </citation>
    <scope>NUCLEOTIDE SEQUENCE [LARGE SCALE GENOMIC DNA]</scope>
    <source>
        <strain evidence="4 5">YIM 75000</strain>
    </source>
</reference>
<sequence length="373" mass="37732">MPRRRGRPRRRRGPRRGGPPPQPGARAGALVDVTAGEALELVGGLLVDAGVPRERAAAVARVVVVAEAWGIASHGLQRVPTYVDRTLAGGHPPDAELVVVRDTGPLLTLDGGGGLGHWQVAHAVAEAVPRARRYGVALVAVGDSGHCGALGVYAADVAAAGLVGLVLSCGPAAMAPWGGARPLLSTSPVAGGLPTSGGHAVVDMALSTVARGTVARYAREGRPLPEGWALDAQGRPTADPAAALHGMLAPLGGAKGSALAFLVEALTAGLVGPSLSADVADFFDPAAHGRRQGIAHTVLVVDPAATDGRGDPAGARRRLDDLAARTVEAGGRVPGARRSRPDDLDPAAPLAVDGALWRELLARRGAAPAGRRR</sequence>
<dbReference type="PANTHER" id="PTHR11091:SF0">
    <property type="entry name" value="MALATE DEHYDROGENASE"/>
    <property type="match status" value="1"/>
</dbReference>
<dbReference type="GO" id="GO:0016491">
    <property type="term" value="F:oxidoreductase activity"/>
    <property type="evidence" value="ECO:0007669"/>
    <property type="project" value="UniProtKB-KW"/>
</dbReference>
<accession>A0A3A3Z2F4</accession>
<dbReference type="InterPro" id="IPR036111">
    <property type="entry name" value="Mal/L-sulfo/L-lacto_DH-like_sf"/>
</dbReference>
<dbReference type="EMBL" id="QZEZ01000001">
    <property type="protein sequence ID" value="RJK97562.1"/>
    <property type="molecule type" value="Genomic_DNA"/>
</dbReference>
<feature type="region of interest" description="Disordered" evidence="3">
    <location>
        <begin position="1"/>
        <end position="26"/>
    </location>
</feature>
<gene>
    <name evidence="4" type="ORF">D5H78_00540</name>
</gene>
<dbReference type="Gene3D" id="1.10.1530.10">
    <property type="match status" value="1"/>
</dbReference>
<dbReference type="AlphaFoldDB" id="A0A3A3Z2F4"/>
<name>A0A3A3Z2F4_9ACTN</name>
<evidence type="ECO:0000256" key="2">
    <source>
        <dbReference type="ARBA" id="ARBA00023002"/>
    </source>
</evidence>
<dbReference type="SUPFAM" id="SSF89733">
    <property type="entry name" value="L-sulfolactate dehydrogenase-like"/>
    <property type="match status" value="1"/>
</dbReference>
<evidence type="ECO:0000256" key="1">
    <source>
        <dbReference type="ARBA" id="ARBA00006056"/>
    </source>
</evidence>